<dbReference type="Proteomes" id="UP001652504">
    <property type="component" value="Unassembled WGS sequence"/>
</dbReference>
<protein>
    <recommendedName>
        <fullName evidence="7">Phosphatidylglycerol--prolipoprotein diacylglyceryl transferase</fullName>
        <ecNumber evidence="7">2.5.1.145</ecNumber>
    </recommendedName>
</protein>
<feature type="transmembrane region" description="Helical" evidence="7">
    <location>
        <begin position="25"/>
        <end position="41"/>
    </location>
</feature>
<comment type="caution">
    <text evidence="8">The sequence shown here is derived from an EMBL/GenBank/DDBJ whole genome shotgun (WGS) entry which is preliminary data.</text>
</comment>
<accession>A0ABT3A7H7</accession>
<proteinExistence type="inferred from homology"/>
<sequence length="272" mass="30026">MSDTHYTLPIIDPAIFTIGPISPKWYGLMYLIGFIAAYLLANHRRDQIGWSKDQVSDMLFWGFMGVILGGRLGYVFFYQFGLFLDDPLYLFRIWEGGMSFHGGLMGVIASLFYTARKTNTSFLAVGDFVAPLVPIGLGAGRVGNFINAELWGRTSDVPWAVIFPGAGPLPRHPSQLYEFALEGVVLFAILWLYSAKPRPTGAVGGLFLLGYGTFRFIIEYFREPDAHIGLYGGIISQGQILSLPMIFAGLGLIIWAYSKNNSASITSKQPNA</sequence>
<keyword evidence="3 7" id="KW-0808">Transferase</keyword>
<evidence type="ECO:0000313" key="8">
    <source>
        <dbReference type="EMBL" id="MCV2884639.1"/>
    </source>
</evidence>
<reference evidence="8 9" key="1">
    <citation type="submission" date="2022-10" db="EMBL/GenBank/DDBJ databases">
        <title>Aestuariibacter sp. AA17 isolated from Montipora capitata coral fragment.</title>
        <authorList>
            <person name="Emsley S.A."/>
            <person name="Pfannmuller K.M."/>
            <person name="Loughran R.M."/>
            <person name="Shlafstein M."/>
            <person name="Papke E."/>
            <person name="Saw J.H."/>
            <person name="Ushijima B."/>
            <person name="Videau P."/>
        </authorList>
    </citation>
    <scope>NUCLEOTIDE SEQUENCE [LARGE SCALE GENOMIC DNA]</scope>
    <source>
        <strain evidence="8 9">AA17</strain>
    </source>
</reference>
<feature type="binding site" evidence="7">
    <location>
        <position position="141"/>
    </location>
    <ligand>
        <name>a 1,2-diacyl-sn-glycero-3-phospho-(1'-sn-glycerol)</name>
        <dbReference type="ChEBI" id="CHEBI:64716"/>
    </ligand>
</feature>
<dbReference type="GO" id="GO:0008961">
    <property type="term" value="F:phosphatidylglycerol-prolipoprotein diacylglyceryl transferase activity"/>
    <property type="evidence" value="ECO:0007669"/>
    <property type="project" value="UniProtKB-EC"/>
</dbReference>
<comment type="catalytic activity">
    <reaction evidence="7">
        <text>L-cysteinyl-[prolipoprotein] + a 1,2-diacyl-sn-glycero-3-phospho-(1'-sn-glycerol) = an S-1,2-diacyl-sn-glyceryl-L-cysteinyl-[prolipoprotein] + sn-glycerol 1-phosphate + H(+)</text>
        <dbReference type="Rhea" id="RHEA:56712"/>
        <dbReference type="Rhea" id="RHEA-COMP:14679"/>
        <dbReference type="Rhea" id="RHEA-COMP:14680"/>
        <dbReference type="ChEBI" id="CHEBI:15378"/>
        <dbReference type="ChEBI" id="CHEBI:29950"/>
        <dbReference type="ChEBI" id="CHEBI:57685"/>
        <dbReference type="ChEBI" id="CHEBI:64716"/>
        <dbReference type="ChEBI" id="CHEBI:140658"/>
        <dbReference type="EC" id="2.5.1.145"/>
    </reaction>
</comment>
<evidence type="ECO:0000256" key="5">
    <source>
        <dbReference type="ARBA" id="ARBA00022989"/>
    </source>
</evidence>
<dbReference type="EMBL" id="JAOWKX010000003">
    <property type="protein sequence ID" value="MCV2884639.1"/>
    <property type="molecule type" value="Genomic_DNA"/>
</dbReference>
<comment type="pathway">
    <text evidence="7">Protein modification; lipoprotein biosynthesis (diacylglyceryl transfer).</text>
</comment>
<comment type="function">
    <text evidence="7">Catalyzes the transfer of the diacylglyceryl group from phosphatidylglycerol to the sulfhydryl group of the N-terminal cysteine of a prolipoprotein, the first step in the formation of mature lipoproteins.</text>
</comment>
<dbReference type="PROSITE" id="PS01311">
    <property type="entry name" value="LGT"/>
    <property type="match status" value="1"/>
</dbReference>
<feature type="transmembrane region" description="Helical" evidence="7">
    <location>
        <begin position="61"/>
        <end position="81"/>
    </location>
</feature>
<keyword evidence="2 7" id="KW-1003">Cell membrane</keyword>
<dbReference type="PANTHER" id="PTHR30589:SF0">
    <property type="entry name" value="PHOSPHATIDYLGLYCEROL--PROLIPOPROTEIN DIACYLGLYCERYL TRANSFERASE"/>
    <property type="match status" value="1"/>
</dbReference>
<comment type="similarity">
    <text evidence="1 7">Belongs to the Lgt family.</text>
</comment>
<evidence type="ECO:0000256" key="2">
    <source>
        <dbReference type="ARBA" id="ARBA00022475"/>
    </source>
</evidence>
<keyword evidence="9" id="KW-1185">Reference proteome</keyword>
<keyword evidence="4 7" id="KW-0812">Transmembrane</keyword>
<gene>
    <name evidence="7 8" type="primary">lgt</name>
    <name evidence="8" type="ORF">OE749_08020</name>
</gene>
<dbReference type="EC" id="2.5.1.145" evidence="7"/>
<comment type="subcellular location">
    <subcellularLocation>
        <location evidence="7">Cell membrane</location>
        <topology evidence="7">Multi-pass membrane protein</topology>
    </subcellularLocation>
</comment>
<feature type="transmembrane region" description="Helical" evidence="7">
    <location>
        <begin position="200"/>
        <end position="218"/>
    </location>
</feature>
<keyword evidence="6 7" id="KW-0472">Membrane</keyword>
<evidence type="ECO:0000256" key="1">
    <source>
        <dbReference type="ARBA" id="ARBA00007150"/>
    </source>
</evidence>
<dbReference type="Pfam" id="PF01790">
    <property type="entry name" value="LGT"/>
    <property type="match status" value="1"/>
</dbReference>
<evidence type="ECO:0000256" key="3">
    <source>
        <dbReference type="ARBA" id="ARBA00022679"/>
    </source>
</evidence>
<name>A0ABT3A7H7_9ALTE</name>
<evidence type="ECO:0000313" key="9">
    <source>
        <dbReference type="Proteomes" id="UP001652504"/>
    </source>
</evidence>
<feature type="transmembrane region" description="Helical" evidence="7">
    <location>
        <begin position="176"/>
        <end position="194"/>
    </location>
</feature>
<evidence type="ECO:0000256" key="4">
    <source>
        <dbReference type="ARBA" id="ARBA00022692"/>
    </source>
</evidence>
<organism evidence="8 9">
    <name type="scientific">Fluctibacter corallii</name>
    <dbReference type="NCBI Taxonomy" id="2984329"/>
    <lineage>
        <taxon>Bacteria</taxon>
        <taxon>Pseudomonadati</taxon>
        <taxon>Pseudomonadota</taxon>
        <taxon>Gammaproteobacteria</taxon>
        <taxon>Alteromonadales</taxon>
        <taxon>Alteromonadaceae</taxon>
        <taxon>Fluctibacter</taxon>
    </lineage>
</organism>
<evidence type="ECO:0000256" key="7">
    <source>
        <dbReference type="HAMAP-Rule" id="MF_01147"/>
    </source>
</evidence>
<evidence type="ECO:0000256" key="6">
    <source>
        <dbReference type="ARBA" id="ARBA00023136"/>
    </source>
</evidence>
<feature type="transmembrane region" description="Helical" evidence="7">
    <location>
        <begin position="230"/>
        <end position="257"/>
    </location>
</feature>
<keyword evidence="5 7" id="KW-1133">Transmembrane helix</keyword>
<dbReference type="PANTHER" id="PTHR30589">
    <property type="entry name" value="PROLIPOPROTEIN DIACYLGLYCERYL TRANSFERASE"/>
    <property type="match status" value="1"/>
</dbReference>
<dbReference type="NCBIfam" id="TIGR00544">
    <property type="entry name" value="lgt"/>
    <property type="match status" value="1"/>
</dbReference>
<dbReference type="RefSeq" id="WP_263711917.1">
    <property type="nucleotide sequence ID" value="NZ_JAOWKX010000003.1"/>
</dbReference>
<dbReference type="HAMAP" id="MF_01147">
    <property type="entry name" value="Lgt"/>
    <property type="match status" value="1"/>
</dbReference>
<feature type="transmembrane region" description="Helical" evidence="7">
    <location>
        <begin position="93"/>
        <end position="113"/>
    </location>
</feature>
<dbReference type="InterPro" id="IPR001640">
    <property type="entry name" value="Lgt"/>
</dbReference>